<protein>
    <submittedName>
        <fullName evidence="1">Uncharacterized protein</fullName>
    </submittedName>
</protein>
<organism evidence="1 2">
    <name type="scientific">Halarcobacter anaerophilus</name>
    <dbReference type="NCBI Taxonomy" id="877500"/>
    <lineage>
        <taxon>Bacteria</taxon>
        <taxon>Pseudomonadati</taxon>
        <taxon>Campylobacterota</taxon>
        <taxon>Epsilonproteobacteria</taxon>
        <taxon>Campylobacterales</taxon>
        <taxon>Arcobacteraceae</taxon>
        <taxon>Halarcobacter</taxon>
    </lineage>
</organism>
<gene>
    <name evidence="1" type="ORF">CRV06_05215</name>
</gene>
<keyword evidence="2" id="KW-1185">Reference proteome</keyword>
<evidence type="ECO:0000313" key="2">
    <source>
        <dbReference type="Proteomes" id="UP000290191"/>
    </source>
</evidence>
<proteinExistence type="predicted"/>
<evidence type="ECO:0000313" key="1">
    <source>
        <dbReference type="EMBL" id="RXJ63593.1"/>
    </source>
</evidence>
<name>A0A4Q0Y1Q7_9BACT</name>
<dbReference type="EMBL" id="PDKO01000003">
    <property type="protein sequence ID" value="RXJ63593.1"/>
    <property type="molecule type" value="Genomic_DNA"/>
</dbReference>
<sequence length="95" mass="11088">MTKKMITSKKPYPLRKEVVEDLSTLDDGIHQMWDEQDRLYQGIVKDKKVLFFVTPLGVVYQDNGFTKDLEQEFKEVGGLSSPDDFKTIAKFNKWI</sequence>
<dbReference type="AlphaFoldDB" id="A0A4Q0Y1Q7"/>
<accession>A0A4Q0Y1Q7</accession>
<dbReference type="Proteomes" id="UP000290191">
    <property type="component" value="Unassembled WGS sequence"/>
</dbReference>
<comment type="caution">
    <text evidence="1">The sequence shown here is derived from an EMBL/GenBank/DDBJ whole genome shotgun (WGS) entry which is preliminary data.</text>
</comment>
<dbReference type="RefSeq" id="WP_129081639.1">
    <property type="nucleotide sequence ID" value="NZ_CP041070.1"/>
</dbReference>
<reference evidence="1 2" key="1">
    <citation type="submission" date="2017-10" db="EMBL/GenBank/DDBJ databases">
        <title>Genomics of the genus Arcobacter.</title>
        <authorList>
            <person name="Perez-Cataluna A."/>
            <person name="Figueras M.J."/>
        </authorList>
    </citation>
    <scope>NUCLEOTIDE SEQUENCE [LARGE SCALE GENOMIC DNA]</scope>
    <source>
        <strain evidence="1 2">DSM 24636</strain>
    </source>
</reference>